<proteinExistence type="predicted"/>
<dbReference type="EMBL" id="JANRMS010000366">
    <property type="protein sequence ID" value="KAJ3541188.1"/>
    <property type="molecule type" value="Genomic_DNA"/>
</dbReference>
<accession>A0ACC1SJM8</accession>
<sequence>MSFPYQPLVDDEIRLVKIEPVEDGDDSQPILCTIEHVNLAPAATLSPAQQFKGQSRAWPETSNHHDTDALFGNGRDSFAVQQGSFPSLDKEARLPWRYPWGDFIALSYVWGSPTPQRFITVNGAEFGVTPNLYAALIQLRRTQRIRQGFRLWIDAICINQDDLTERGQQVSRMRDIYRSAWQVVIWIGPEADDSSLALAALYWLANQSRRPSPLEGVYYRGIAIDARPFLVVTSSYREPLRGAVYKALFCFFNRAYWRRMWIIQEVANGGPDTPVLCGDRCIAWDDICRAAVVINNDQARLGRDILDSSRRHRLAVQFSYEFAQDRVPEDTHLSSERMWKIQIALDNIQRNETSSPLGGWQALARALTLGRDSNVTEEKDRVFGILGVKAIASRVTIVPDYTMSLSALYSSFTSKFLEVGDLSILRLVSRPAGPIPTRRRLEALPGFVQHRGITPNIVRFSHWVTRSQPNGAPVGNSCTHNLPSWVVCWTCTPPPVIHLGGMYQTDGGLGPPLPVYPSLDLSITVTGIILDTIMSLGACHPFEINEAYPSNVAPSGHNIYGDLEAAREALWRTIVGDTTSKGGCRAPETYSLLLDYKLWQGGIDGIYTHEFGLRRFMSRNKKLSLCGYTLEQLIFGPNQRFSRRKKVAGKIGDLVYFATETQREAFSWAINVMAWRRLFGTRDGRMGLGTPAAKVGDSIAILDGCNTPMVLRRSGKYWVIVGECYVHGIMYGEVVEGEHEVANIKIY</sequence>
<dbReference type="Proteomes" id="UP001148629">
    <property type="component" value="Unassembled WGS sequence"/>
</dbReference>
<protein>
    <submittedName>
        <fullName evidence="1">Uncharacterized protein</fullName>
    </submittedName>
</protein>
<organism evidence="1 2">
    <name type="scientific">Fusarium decemcellulare</name>
    <dbReference type="NCBI Taxonomy" id="57161"/>
    <lineage>
        <taxon>Eukaryota</taxon>
        <taxon>Fungi</taxon>
        <taxon>Dikarya</taxon>
        <taxon>Ascomycota</taxon>
        <taxon>Pezizomycotina</taxon>
        <taxon>Sordariomycetes</taxon>
        <taxon>Hypocreomycetidae</taxon>
        <taxon>Hypocreales</taxon>
        <taxon>Nectriaceae</taxon>
        <taxon>Fusarium</taxon>
        <taxon>Fusarium decemcellulare species complex</taxon>
    </lineage>
</organism>
<gene>
    <name evidence="1" type="ORF">NM208_g4725</name>
</gene>
<evidence type="ECO:0000313" key="1">
    <source>
        <dbReference type="EMBL" id="KAJ3541188.1"/>
    </source>
</evidence>
<keyword evidence="2" id="KW-1185">Reference proteome</keyword>
<evidence type="ECO:0000313" key="2">
    <source>
        <dbReference type="Proteomes" id="UP001148629"/>
    </source>
</evidence>
<name>A0ACC1SJM8_9HYPO</name>
<reference evidence="1" key="1">
    <citation type="submission" date="2022-08" db="EMBL/GenBank/DDBJ databases">
        <title>Genome Sequence of Fusarium decemcellulare.</title>
        <authorList>
            <person name="Buettner E."/>
        </authorList>
    </citation>
    <scope>NUCLEOTIDE SEQUENCE</scope>
    <source>
        <strain evidence="1">Babe19</strain>
    </source>
</reference>
<comment type="caution">
    <text evidence="1">The sequence shown here is derived from an EMBL/GenBank/DDBJ whole genome shotgun (WGS) entry which is preliminary data.</text>
</comment>